<evidence type="ECO:0000256" key="7">
    <source>
        <dbReference type="ARBA" id="ARBA00048692"/>
    </source>
</evidence>
<dbReference type="Pfam" id="PF12557">
    <property type="entry name" value="Co_AT_N"/>
    <property type="match status" value="1"/>
</dbReference>
<evidence type="ECO:0000313" key="11">
    <source>
        <dbReference type="EMBL" id="VVE22171.1"/>
    </source>
</evidence>
<evidence type="ECO:0000256" key="8">
    <source>
        <dbReference type="PIRNR" id="PIRNR015617"/>
    </source>
</evidence>
<comment type="subcellular location">
    <subcellularLocation>
        <location evidence="8">Cytoplasm</location>
    </subcellularLocation>
</comment>
<protein>
    <recommendedName>
        <fullName evidence="3 8">Corrinoid adenosyltransferase</fullName>
        <ecNumber evidence="3 8">2.5.1.17</ecNumber>
    </recommendedName>
    <alternativeName>
        <fullName evidence="8">Cob(II)alamin adenosyltransferase</fullName>
    </alternativeName>
    <alternativeName>
        <fullName evidence="8">Cob(II)yrinic acid a,c-diamide adenosyltransferase</fullName>
    </alternativeName>
</protein>
<comment type="catalytic activity">
    <reaction evidence="6 8">
        <text>2 cob(II)yrinate a,c diamide + reduced [electron-transfer flavoprotein] + 2 ATP = 2 adenosylcob(III)yrinate a,c-diamide + 2 triphosphate + oxidized [electron-transfer flavoprotein] + 3 H(+)</text>
        <dbReference type="Rhea" id="RHEA:11528"/>
        <dbReference type="Rhea" id="RHEA-COMP:10685"/>
        <dbReference type="Rhea" id="RHEA-COMP:10686"/>
        <dbReference type="ChEBI" id="CHEBI:15378"/>
        <dbReference type="ChEBI" id="CHEBI:18036"/>
        <dbReference type="ChEBI" id="CHEBI:30616"/>
        <dbReference type="ChEBI" id="CHEBI:57692"/>
        <dbReference type="ChEBI" id="CHEBI:58307"/>
        <dbReference type="ChEBI" id="CHEBI:58503"/>
        <dbReference type="ChEBI" id="CHEBI:58537"/>
        <dbReference type="EC" id="2.5.1.17"/>
    </reaction>
</comment>
<dbReference type="Proteomes" id="UP000343335">
    <property type="component" value="Unassembled WGS sequence"/>
</dbReference>
<dbReference type="InterPro" id="IPR027417">
    <property type="entry name" value="P-loop_NTPase"/>
</dbReference>
<dbReference type="Pfam" id="PF02572">
    <property type="entry name" value="CobA_CobO_BtuR"/>
    <property type="match status" value="1"/>
</dbReference>
<comment type="pathway">
    <text evidence="1 8">Cofactor biosynthesis; adenosylcobalamin biosynthesis; adenosylcobalamin from cob(II)yrinate a,c-diamide: step 2/7.</text>
</comment>
<evidence type="ECO:0000256" key="5">
    <source>
        <dbReference type="ARBA" id="ARBA00024929"/>
    </source>
</evidence>
<evidence type="ECO:0000256" key="3">
    <source>
        <dbReference type="ARBA" id="ARBA00012454"/>
    </source>
</evidence>
<dbReference type="PIRSF" id="PIRSF015617">
    <property type="entry name" value="Adensltrnsf_CobA"/>
    <property type="match status" value="1"/>
</dbReference>
<dbReference type="AlphaFoldDB" id="A0A5E4WCP2"/>
<dbReference type="PANTHER" id="PTHR46638">
    <property type="entry name" value="CORRINOID ADENOSYLTRANSFERASE"/>
    <property type="match status" value="1"/>
</dbReference>
<accession>A0A5E4WCP2</accession>
<dbReference type="SUPFAM" id="SSF52540">
    <property type="entry name" value="P-loop containing nucleoside triphosphate hydrolases"/>
    <property type="match status" value="1"/>
</dbReference>
<dbReference type="UniPathway" id="UPA00148">
    <property type="reaction ID" value="UER00233"/>
</dbReference>
<comment type="catalytic activity">
    <reaction evidence="7 8">
        <text>2 cob(II)alamin + reduced [electron-transfer flavoprotein] + 2 ATP = 2 adenosylcob(III)alamin + 2 triphosphate + oxidized [electron-transfer flavoprotein] + 3 H(+)</text>
        <dbReference type="Rhea" id="RHEA:28671"/>
        <dbReference type="Rhea" id="RHEA-COMP:10685"/>
        <dbReference type="Rhea" id="RHEA-COMP:10686"/>
        <dbReference type="ChEBI" id="CHEBI:15378"/>
        <dbReference type="ChEBI" id="CHEBI:16304"/>
        <dbReference type="ChEBI" id="CHEBI:18036"/>
        <dbReference type="ChEBI" id="CHEBI:18408"/>
        <dbReference type="ChEBI" id="CHEBI:30616"/>
        <dbReference type="ChEBI" id="CHEBI:57692"/>
        <dbReference type="ChEBI" id="CHEBI:58307"/>
        <dbReference type="EC" id="2.5.1.17"/>
    </reaction>
</comment>
<proteinExistence type="inferred from homology"/>
<dbReference type="Gene3D" id="3.40.50.300">
    <property type="entry name" value="P-loop containing nucleotide triphosphate hydrolases"/>
    <property type="match status" value="1"/>
</dbReference>
<dbReference type="GO" id="GO:0009236">
    <property type="term" value="P:cobalamin biosynthetic process"/>
    <property type="evidence" value="ECO:0007669"/>
    <property type="project" value="UniProtKB-UniRule"/>
</dbReference>
<dbReference type="GO" id="GO:0005737">
    <property type="term" value="C:cytoplasm"/>
    <property type="evidence" value="ECO:0007669"/>
    <property type="project" value="UniProtKB-SubCell"/>
</dbReference>
<dbReference type="NCBIfam" id="TIGR00708">
    <property type="entry name" value="cobA"/>
    <property type="match status" value="1"/>
</dbReference>
<evidence type="ECO:0000256" key="6">
    <source>
        <dbReference type="ARBA" id="ARBA00048555"/>
    </source>
</evidence>
<dbReference type="GO" id="GO:0005524">
    <property type="term" value="F:ATP binding"/>
    <property type="evidence" value="ECO:0007669"/>
    <property type="project" value="UniProtKB-UniRule"/>
</dbReference>
<keyword evidence="4 8" id="KW-0627">Porphyrin biosynthesis</keyword>
<evidence type="ECO:0000256" key="4">
    <source>
        <dbReference type="ARBA" id="ARBA00023244"/>
    </source>
</evidence>
<name>A0A5E4WCP2_9BURK</name>
<keyword evidence="8 11" id="KW-0808">Transferase</keyword>
<comment type="similarity">
    <text evidence="2 8">Belongs to the Cob(I)alamin adenosyltransferase family.</text>
</comment>
<feature type="region of interest" description="Disordered" evidence="9">
    <location>
        <begin position="1"/>
        <end position="33"/>
    </location>
</feature>
<keyword evidence="8" id="KW-0169">Cobalamin biosynthesis</keyword>
<dbReference type="EC" id="2.5.1.17" evidence="3 8"/>
<organism evidence="11 12">
    <name type="scientific">Pandoraea commovens</name>
    <dbReference type="NCBI Taxonomy" id="2508289"/>
    <lineage>
        <taxon>Bacteria</taxon>
        <taxon>Pseudomonadati</taxon>
        <taxon>Pseudomonadota</taxon>
        <taxon>Betaproteobacteria</taxon>
        <taxon>Burkholderiales</taxon>
        <taxon>Burkholderiaceae</taxon>
        <taxon>Pandoraea</taxon>
    </lineage>
</organism>
<evidence type="ECO:0000256" key="2">
    <source>
        <dbReference type="ARBA" id="ARBA00007487"/>
    </source>
</evidence>
<reference evidence="11 12" key="1">
    <citation type="submission" date="2019-08" db="EMBL/GenBank/DDBJ databases">
        <authorList>
            <person name="Peeters C."/>
        </authorList>
    </citation>
    <scope>NUCLEOTIDE SEQUENCE [LARGE SCALE GENOMIC DNA]</scope>
    <source>
        <strain evidence="11 12">LMG 31010</strain>
    </source>
</reference>
<evidence type="ECO:0000256" key="9">
    <source>
        <dbReference type="SAM" id="MobiDB-lite"/>
    </source>
</evidence>
<keyword evidence="8" id="KW-0067">ATP-binding</keyword>
<evidence type="ECO:0000256" key="1">
    <source>
        <dbReference type="ARBA" id="ARBA00005121"/>
    </source>
</evidence>
<dbReference type="GO" id="GO:0008817">
    <property type="term" value="F:corrinoid adenosyltransferase activity"/>
    <property type="evidence" value="ECO:0007669"/>
    <property type="project" value="UniProtKB-UniRule"/>
</dbReference>
<evidence type="ECO:0000313" key="12">
    <source>
        <dbReference type="Proteomes" id="UP000343335"/>
    </source>
</evidence>
<dbReference type="PANTHER" id="PTHR46638:SF1">
    <property type="entry name" value="CORRINOID ADENOSYLTRANSFERASE"/>
    <property type="match status" value="1"/>
</dbReference>
<gene>
    <name evidence="11" type="ORF">PCO31010_03223</name>
</gene>
<comment type="function">
    <text evidence="5 8">Required for both de novo synthesis of the corrin ring for the assimilation of exogenous corrinoids. Participates in the adenosylation of a variety of incomplete and complete corrinoids.</text>
</comment>
<dbReference type="GO" id="GO:0006779">
    <property type="term" value="P:porphyrin-containing compound biosynthetic process"/>
    <property type="evidence" value="ECO:0007669"/>
    <property type="project" value="UniProtKB-UniRule"/>
</dbReference>
<sequence length="224" mass="24478">MTQETPKSDALCADNSGSGIDANADDGRNERHRTRMVRKKAVIDEKIEKAQRDCGVIVITTGNGKGKSSSGFGMVVRAMGHGMKTGVVQFIKGAIPTGEEKFLRRFPEECEFHVMGEGYTWETQDRARDIAKAEAAWEQARRMLQDASFGLVLFDELNIALKLGYLDVNTVIADLQARPDMQHVVITGRGAPQALIDAANTVTDMTPVKHAFADGIRAQPGVEM</sequence>
<feature type="domain" description="Cob(I)alamin adenosyltransferase N-terminal" evidence="10">
    <location>
        <begin position="26"/>
        <end position="47"/>
    </location>
</feature>
<dbReference type="NCBIfam" id="NF004637">
    <property type="entry name" value="PRK05986.1"/>
    <property type="match status" value="1"/>
</dbReference>
<keyword evidence="8" id="KW-0963">Cytoplasm</keyword>
<dbReference type="InterPro" id="IPR025826">
    <property type="entry name" value="Co_AT_N_dom"/>
</dbReference>
<dbReference type="CDD" id="cd00561">
    <property type="entry name" value="CobA_ACA"/>
    <property type="match status" value="1"/>
</dbReference>
<dbReference type="InterPro" id="IPR003724">
    <property type="entry name" value="CblAdoTrfase_CobA"/>
</dbReference>
<dbReference type="OrthoDB" id="9810309at2"/>
<dbReference type="EMBL" id="CABPSA010000005">
    <property type="protein sequence ID" value="VVE22171.1"/>
    <property type="molecule type" value="Genomic_DNA"/>
</dbReference>
<dbReference type="RefSeq" id="WP_150665107.1">
    <property type="nucleotide sequence ID" value="NZ_CABPSA010000005.1"/>
</dbReference>
<evidence type="ECO:0000259" key="10">
    <source>
        <dbReference type="Pfam" id="PF12557"/>
    </source>
</evidence>
<keyword evidence="8" id="KW-0547">Nucleotide-binding</keyword>